<evidence type="ECO:0000259" key="1">
    <source>
        <dbReference type="Pfam" id="PF01835"/>
    </source>
</evidence>
<reference evidence="2 3" key="1">
    <citation type="journal article" date="2012" name="Stand. Genomic Sci.">
        <title>Complete genome sequencing and analysis of Saprospira grandis str. Lewin, a predatory marine bacterium.</title>
        <authorList>
            <person name="Saw J.H."/>
            <person name="Yuryev A."/>
            <person name="Kanbe M."/>
            <person name="Hou S."/>
            <person name="Young A.G."/>
            <person name="Aizawa S."/>
            <person name="Alam M."/>
        </authorList>
    </citation>
    <scope>NUCLEOTIDE SEQUENCE [LARGE SCALE GENOMIC DNA]</scope>
    <source>
        <strain evidence="2 3">Lewin</strain>
    </source>
</reference>
<dbReference type="HOGENOM" id="CLU_351218_0_0_10"/>
<organism evidence="2 3">
    <name type="scientific">Saprospira grandis (strain Lewin)</name>
    <dbReference type="NCBI Taxonomy" id="984262"/>
    <lineage>
        <taxon>Bacteria</taxon>
        <taxon>Pseudomonadati</taxon>
        <taxon>Bacteroidota</taxon>
        <taxon>Saprospiria</taxon>
        <taxon>Saprospirales</taxon>
        <taxon>Saprospiraceae</taxon>
        <taxon>Saprospira</taxon>
    </lineage>
</organism>
<dbReference type="SUPFAM" id="SSF49464">
    <property type="entry name" value="Carboxypeptidase regulatory domain-like"/>
    <property type="match status" value="1"/>
</dbReference>
<protein>
    <recommendedName>
        <fullName evidence="1">Macroglobulin domain-containing protein</fullName>
    </recommendedName>
</protein>
<dbReference type="RefSeq" id="WP_014373739.1">
    <property type="nucleotide sequence ID" value="NC_016940.1"/>
</dbReference>
<dbReference type="Proteomes" id="UP000007519">
    <property type="component" value="Chromosome"/>
</dbReference>
<feature type="domain" description="Macroglobulin" evidence="1">
    <location>
        <begin position="52"/>
        <end position="134"/>
    </location>
</feature>
<dbReference type="STRING" id="984262.SGRA_0758"/>
<dbReference type="InterPro" id="IPR002890">
    <property type="entry name" value="MG2"/>
</dbReference>
<dbReference type="GO" id="GO:0004866">
    <property type="term" value="F:endopeptidase inhibitor activity"/>
    <property type="evidence" value="ECO:0007669"/>
    <property type="project" value="InterPro"/>
</dbReference>
<dbReference type="OrthoDB" id="679547at2"/>
<dbReference type="EMBL" id="CP002831">
    <property type="protein sequence ID" value="AFC23496.1"/>
    <property type="molecule type" value="Genomic_DNA"/>
</dbReference>
<gene>
    <name evidence="2" type="ordered locus">SGRA_0758</name>
</gene>
<name>H6L1F5_SAPGL</name>
<dbReference type="Pfam" id="PF01835">
    <property type="entry name" value="MG2"/>
    <property type="match status" value="1"/>
</dbReference>
<dbReference type="eggNOG" id="COG2373">
    <property type="taxonomic scope" value="Bacteria"/>
</dbReference>
<dbReference type="Gene3D" id="2.60.40.1930">
    <property type="match status" value="1"/>
</dbReference>
<evidence type="ECO:0000313" key="3">
    <source>
        <dbReference type="Proteomes" id="UP000007519"/>
    </source>
</evidence>
<evidence type="ECO:0000313" key="2">
    <source>
        <dbReference type="EMBL" id="AFC23496.1"/>
    </source>
</evidence>
<accession>H6L1F5</accession>
<proteinExistence type="predicted"/>
<keyword evidence="3" id="KW-1185">Reference proteome</keyword>
<sequence>MPFLFKRQIETSLVRLFVCLSLFAPLYYLHAQTPWQKQLRTKEEKLSSLEYIYAQTDRTIYRPGETIWFTAYLFGAQKGLAPPSQYIYAQLIGPDGAVKEEFRLEVINRTARGCFQLAKTAVIGGYQLQLYSQWQKNFGTALFFKKELKIKSLGPSSEQAIGSQREKLKKIQLHFHPEGGYLLANCTNRLAIKTVDEKGRSVAIKAVLLNQKKEVLAQYETYHAGIGSLVFSPQQNENYTLKVLSPIEEEYPLPKIRNKGLHLSCLKQENQVLSINIFSTKQRPVELLIEQAEGLLIKKKLELKKGNQQYLISLKDGQKGLAQLSLRKVKGPKLLQRIFFLQQEEVQYLVHKKLDYKKDSSLLRLQLKDADNRPLKAQLSFALTIEEEKRPRDDEHLLSYSLLSIPLSIPIEQAGFYLNKANPKADSALDNLLLSQSWAALHPLQPAQAKIKLSYPAEVGGQLRALLFWRKLPLAHKKVAIYDSSGTKLLQKIKTNAQGEIYWEEDEFQEDLIVKIDHYGYQLSKKIYYRPPCPHYSKTITKNAGLSNQLSAKVLDYKGEPMYYLFIDLCRENECKTIQTSWDGTFKLDSLVPGRYDLHIRGREHEDLCFNNICLAADDSLQLTVSYEGLGLASKSEVNSGVLIHYTPVPYTKAEVESCPPNLNDPISYNDLIRVEEGIERRPAFLGEVGEASNYAAFYRAQGKAYYYETHSKQRESQPYLRFRIPSSGLKWLNAQHGSPNVFPSRPFYPENNKTILWQAKIETNELGQLDIPYPKSPEKYRLIIEGIGKNGELIYWEQQL</sequence>
<dbReference type="InterPro" id="IPR008969">
    <property type="entry name" value="CarboxyPept-like_regulatory"/>
</dbReference>
<dbReference type="AlphaFoldDB" id="H6L1F5"/>
<dbReference type="KEGG" id="sgn:SGRA_0758"/>